<keyword evidence="6 7" id="KW-0862">Zinc</keyword>
<keyword evidence="5 7" id="KW-0378">Hydrolase</keyword>
<dbReference type="EC" id="3.5.4.3" evidence="3 7"/>
<reference evidence="9 11" key="1">
    <citation type="submission" date="2019-11" db="EMBL/GenBank/DDBJ databases">
        <title>Leishmania tarentolae CDS.</title>
        <authorList>
            <person name="Goto Y."/>
            <person name="Yamagishi J."/>
        </authorList>
    </citation>
    <scope>NUCLEOTIDE SEQUENCE [LARGE SCALE GENOMIC DNA]</scope>
    <source>
        <strain evidence="9 11">Parrot Tar II</strain>
    </source>
</reference>
<feature type="domain" description="Amidohydrolase-related" evidence="8">
    <location>
        <begin position="68"/>
        <end position="451"/>
    </location>
</feature>
<evidence type="ECO:0000256" key="3">
    <source>
        <dbReference type="ARBA" id="ARBA00012781"/>
    </source>
</evidence>
<dbReference type="PANTHER" id="PTHR11271">
    <property type="entry name" value="GUANINE DEAMINASE"/>
    <property type="match status" value="1"/>
</dbReference>
<dbReference type="AlphaFoldDB" id="A0A640KM65"/>
<comment type="caution">
    <text evidence="9">The sequence shown here is derived from an EMBL/GenBank/DDBJ whole genome shotgun (WGS) entry which is preliminary data.</text>
</comment>
<dbReference type="PANTHER" id="PTHR11271:SF6">
    <property type="entry name" value="GUANINE DEAMINASE"/>
    <property type="match status" value="1"/>
</dbReference>
<dbReference type="GO" id="GO:0008892">
    <property type="term" value="F:guanine deaminase activity"/>
    <property type="evidence" value="ECO:0007669"/>
    <property type="project" value="UniProtKB-UniRule"/>
</dbReference>
<dbReference type="InterPro" id="IPR014311">
    <property type="entry name" value="Guanine_deaminase"/>
</dbReference>
<dbReference type="InterPro" id="IPR051607">
    <property type="entry name" value="Metallo-dep_hydrolases"/>
</dbReference>
<dbReference type="SUPFAM" id="SSF51338">
    <property type="entry name" value="Composite domain of metallo-dependent hydrolases"/>
    <property type="match status" value="2"/>
</dbReference>
<comment type="function">
    <text evidence="7">Catalyzes the hydrolytic deamination of guanine, producing xanthine and ammonia.</text>
</comment>
<dbReference type="InterPro" id="IPR032466">
    <property type="entry name" value="Metal_Hydrolase"/>
</dbReference>
<evidence type="ECO:0000313" key="11">
    <source>
        <dbReference type="Proteomes" id="UP000419144"/>
    </source>
</evidence>
<gene>
    <name evidence="9" type="ORF">LtaPh_2909300</name>
    <name evidence="10" type="ORF">LtaPh_2909921</name>
</gene>
<dbReference type="Gene3D" id="2.30.40.10">
    <property type="entry name" value="Urease, subunit C, domain 1"/>
    <property type="match status" value="1"/>
</dbReference>
<dbReference type="NCBIfam" id="TIGR02967">
    <property type="entry name" value="guan_deamin"/>
    <property type="match status" value="1"/>
</dbReference>
<dbReference type="GO" id="GO:0008270">
    <property type="term" value="F:zinc ion binding"/>
    <property type="evidence" value="ECO:0007669"/>
    <property type="project" value="UniProtKB-UniRule"/>
</dbReference>
<dbReference type="EMBL" id="BLBS01000040">
    <property type="protein sequence ID" value="GET90351.1"/>
    <property type="molecule type" value="Genomic_DNA"/>
</dbReference>
<evidence type="ECO:0000259" key="8">
    <source>
        <dbReference type="Pfam" id="PF01979"/>
    </source>
</evidence>
<evidence type="ECO:0000256" key="4">
    <source>
        <dbReference type="ARBA" id="ARBA00022723"/>
    </source>
</evidence>
<evidence type="ECO:0000256" key="7">
    <source>
        <dbReference type="RuleBase" id="RU366009"/>
    </source>
</evidence>
<dbReference type="EMBL" id="BLBS01000041">
    <property type="protein sequence ID" value="GET90369.1"/>
    <property type="molecule type" value="Genomic_DNA"/>
</dbReference>
<dbReference type="GO" id="GO:0005829">
    <property type="term" value="C:cytosol"/>
    <property type="evidence" value="ECO:0007669"/>
    <property type="project" value="TreeGrafter"/>
</dbReference>
<organism evidence="9 11">
    <name type="scientific">Leishmania tarentolae</name>
    <name type="common">Sauroleishmania tarentolae</name>
    <dbReference type="NCBI Taxonomy" id="5689"/>
    <lineage>
        <taxon>Eukaryota</taxon>
        <taxon>Discoba</taxon>
        <taxon>Euglenozoa</taxon>
        <taxon>Kinetoplastea</taxon>
        <taxon>Metakinetoplastina</taxon>
        <taxon>Trypanosomatida</taxon>
        <taxon>Trypanosomatidae</taxon>
        <taxon>Leishmaniinae</taxon>
        <taxon>Leishmania</taxon>
        <taxon>lizard Leishmania</taxon>
    </lineage>
</organism>
<dbReference type="UniPathway" id="UPA00603">
    <property type="reaction ID" value="UER00660"/>
</dbReference>
<sequence>MPVKAFLGTVFETPDRHTLNIIQDALVVVHDGTIEQVINPEADAETYASMLEAASAAGHLTRLQKGQYLIPGLIDVHVHAPQWPQLGKALDKSLDTWLQKYSFPLEARYKDLEFAEKSYSSLVSTLLANGTTTVAYFASIHLEASLLLARICLEKGQRAVVGRVAMDLADQCPEYYRDASPKESVAQSEAFVQQVRSLKGNTEGLVLPAVIPRFIPSCSDAALRGLGELAKRYDCHVQTHCSESDWEHNHVIERFGKHDALALDDFGLLTRRTVLAHGNFLSTGDLQLVKARGAAVGHCPLSNFYFSDAVFPLKKALDMDIHVGMGTDISGGPSASLFDACRYALAAGRALESGTDPNLSATERSQHRGARVGSVEAFFVATTNGGISLDLKIGRIAPGYMFDALVIDTTLPNSSLMVFDGVDTLEDVFQKIVYNAAPHNIVQTYVNGRLVSQHSSRCG</sequence>
<comment type="pathway">
    <text evidence="1 7">Purine metabolism; guanine degradation; xanthine from guanine: step 1/1.</text>
</comment>
<evidence type="ECO:0000313" key="9">
    <source>
        <dbReference type="EMBL" id="GET90351.1"/>
    </source>
</evidence>
<evidence type="ECO:0000313" key="10">
    <source>
        <dbReference type="EMBL" id="GET90369.1"/>
    </source>
</evidence>
<evidence type="ECO:0000256" key="1">
    <source>
        <dbReference type="ARBA" id="ARBA00004984"/>
    </source>
</evidence>
<comment type="catalytic activity">
    <reaction evidence="7">
        <text>guanine + H2O + H(+) = xanthine + NH4(+)</text>
        <dbReference type="Rhea" id="RHEA:14665"/>
        <dbReference type="ChEBI" id="CHEBI:15377"/>
        <dbReference type="ChEBI" id="CHEBI:15378"/>
        <dbReference type="ChEBI" id="CHEBI:16235"/>
        <dbReference type="ChEBI" id="CHEBI:17712"/>
        <dbReference type="ChEBI" id="CHEBI:28938"/>
        <dbReference type="EC" id="3.5.4.3"/>
    </reaction>
</comment>
<dbReference type="Gene3D" id="3.20.20.140">
    <property type="entry name" value="Metal-dependent hydrolases"/>
    <property type="match status" value="1"/>
</dbReference>
<comment type="cofactor">
    <cofactor evidence="7">
        <name>Zn(2+)</name>
        <dbReference type="ChEBI" id="CHEBI:29105"/>
    </cofactor>
    <text evidence="7">Binds 1 zinc ion per subunit.</text>
</comment>
<evidence type="ECO:0000256" key="5">
    <source>
        <dbReference type="ARBA" id="ARBA00022801"/>
    </source>
</evidence>
<dbReference type="FunFam" id="3.20.20.140:FF:000070">
    <property type="entry name" value="Guanine deaminase"/>
    <property type="match status" value="1"/>
</dbReference>
<dbReference type="VEuPathDB" id="TriTrypDB:LtaPh_2909300"/>
<name>A0A640KM65_LEITA</name>
<dbReference type="InterPro" id="IPR011059">
    <property type="entry name" value="Metal-dep_hydrolase_composite"/>
</dbReference>
<comment type="similarity">
    <text evidence="2 7">Belongs to the metallo-dependent hydrolases superfamily. ATZ/TRZ family.</text>
</comment>
<dbReference type="Proteomes" id="UP000419144">
    <property type="component" value="Unassembled WGS sequence"/>
</dbReference>
<protein>
    <recommendedName>
        <fullName evidence="3 7">Guanine deaminase</fullName>
        <shortName evidence="7">Guanase</shortName>
        <ecNumber evidence="3 7">3.5.4.3</ecNumber>
    </recommendedName>
    <alternativeName>
        <fullName evidence="7">Guanine aminohydrolase</fullName>
    </alternativeName>
</protein>
<keyword evidence="4 7" id="KW-0479">Metal-binding</keyword>
<dbReference type="OrthoDB" id="194468at2759"/>
<proteinExistence type="inferred from homology"/>
<keyword evidence="11" id="KW-1185">Reference proteome</keyword>
<evidence type="ECO:0000256" key="2">
    <source>
        <dbReference type="ARBA" id="ARBA00006745"/>
    </source>
</evidence>
<dbReference type="SUPFAM" id="SSF51556">
    <property type="entry name" value="Metallo-dependent hydrolases"/>
    <property type="match status" value="1"/>
</dbReference>
<dbReference type="Pfam" id="PF01979">
    <property type="entry name" value="Amidohydro_1"/>
    <property type="match status" value="1"/>
</dbReference>
<accession>A0A640KM65</accession>
<dbReference type="InterPro" id="IPR006680">
    <property type="entry name" value="Amidohydro-rel"/>
</dbReference>
<evidence type="ECO:0000256" key="6">
    <source>
        <dbReference type="ARBA" id="ARBA00022833"/>
    </source>
</evidence>
<dbReference type="GO" id="GO:0006147">
    <property type="term" value="P:guanine catabolic process"/>
    <property type="evidence" value="ECO:0007669"/>
    <property type="project" value="UniProtKB-UniRule"/>
</dbReference>